<dbReference type="PANTHER" id="PTHR48228">
    <property type="entry name" value="SUCCINYL-COA--D-CITRAMALATE COA-TRANSFERASE"/>
    <property type="match status" value="1"/>
</dbReference>
<evidence type="ECO:0000313" key="2">
    <source>
        <dbReference type="Proteomes" id="UP001143391"/>
    </source>
</evidence>
<dbReference type="SUPFAM" id="SSF89796">
    <property type="entry name" value="CoA-transferase family III (CaiB/BaiF)"/>
    <property type="match status" value="1"/>
</dbReference>
<dbReference type="GO" id="GO:0016740">
    <property type="term" value="F:transferase activity"/>
    <property type="evidence" value="ECO:0007669"/>
    <property type="project" value="UniProtKB-KW"/>
</dbReference>
<sequence length="376" mass="40614">MGPLHGVRIIELAGIGPGPFCGMVLADLGAEVISVERMGAKAEKPALDCSRRGKRSISLNLKSKAGVEALLKLVESADALLEGFRPGVVEKLGIGPEQCLERNPKLIFGRMTGWGQYGPMSQAAGHDINYISLTGALHAIGRPGEKPVPPLNLVGDFGGGGMFLALGIVSGILEARTSGKGQVIDAAMTDGSAVLMSMFNTAYEMGRHSLERGTNRLDGGAHFYDTYETRDGKYISIGSIEPQFYNQLLEVAELPREEFAQQMDRSRWPELKQAIAEVFLQKTRDEWCELMEGTDICFAPVLDLKEAQNHPHNLARQTYVEVGGIKQPAPAPRFSRTAPAVQHAARPYGADTDTVLAEVGYSSDQLDEMRAQSACG</sequence>
<dbReference type="InterPro" id="IPR044855">
    <property type="entry name" value="CoA-Trfase_III_dom3_sf"/>
</dbReference>
<dbReference type="InterPro" id="IPR050509">
    <property type="entry name" value="CoA-transferase_III"/>
</dbReference>
<organism evidence="1 2">
    <name type="scientific">Marinobacter iranensis</name>
    <dbReference type="NCBI Taxonomy" id="2962607"/>
    <lineage>
        <taxon>Bacteria</taxon>
        <taxon>Pseudomonadati</taxon>
        <taxon>Pseudomonadota</taxon>
        <taxon>Gammaproteobacteria</taxon>
        <taxon>Pseudomonadales</taxon>
        <taxon>Marinobacteraceae</taxon>
        <taxon>Marinobacter</taxon>
    </lineage>
</organism>
<gene>
    <name evidence="1" type="ORF">NLU14_05195</name>
</gene>
<dbReference type="EMBL" id="JANCMW010000002">
    <property type="protein sequence ID" value="MDF0749622.1"/>
    <property type="molecule type" value="Genomic_DNA"/>
</dbReference>
<dbReference type="Proteomes" id="UP001143391">
    <property type="component" value="Unassembled WGS sequence"/>
</dbReference>
<name>A0ABT5Y7S9_9GAMM</name>
<dbReference type="RefSeq" id="WP_275705110.1">
    <property type="nucleotide sequence ID" value="NZ_JANCMW010000002.1"/>
</dbReference>
<dbReference type="Gene3D" id="3.40.50.10540">
    <property type="entry name" value="Crotonobetainyl-coa:carnitine coa-transferase, domain 1"/>
    <property type="match status" value="1"/>
</dbReference>
<protein>
    <submittedName>
        <fullName evidence="1">CoA transferase</fullName>
    </submittedName>
</protein>
<dbReference type="PANTHER" id="PTHR48228:SF5">
    <property type="entry name" value="ALPHA-METHYLACYL-COA RACEMASE"/>
    <property type="match status" value="1"/>
</dbReference>
<evidence type="ECO:0000313" key="1">
    <source>
        <dbReference type="EMBL" id="MDF0749622.1"/>
    </source>
</evidence>
<proteinExistence type="predicted"/>
<keyword evidence="1" id="KW-0808">Transferase</keyword>
<accession>A0ABT5Y7S9</accession>
<dbReference type="Gene3D" id="3.30.1540.10">
    <property type="entry name" value="formyl-coa transferase, domain 3"/>
    <property type="match status" value="1"/>
</dbReference>
<comment type="caution">
    <text evidence="1">The sequence shown here is derived from an EMBL/GenBank/DDBJ whole genome shotgun (WGS) entry which is preliminary data.</text>
</comment>
<dbReference type="InterPro" id="IPR003673">
    <property type="entry name" value="CoA-Trfase_fam_III"/>
</dbReference>
<keyword evidence="2" id="KW-1185">Reference proteome</keyword>
<dbReference type="Pfam" id="PF02515">
    <property type="entry name" value="CoA_transf_3"/>
    <property type="match status" value="1"/>
</dbReference>
<reference evidence="1" key="1">
    <citation type="submission" date="2022-07" db="EMBL/GenBank/DDBJ databases">
        <title>Marinobacter iranensis a new bacterium isolate from a hipersaline lake in Iran.</title>
        <authorList>
            <person name="Mohammad A.M.A."/>
            <person name="Cristina S.-P."/>
            <person name="Antonio V."/>
        </authorList>
    </citation>
    <scope>NUCLEOTIDE SEQUENCE</scope>
    <source>
        <strain evidence="1">71-i</strain>
    </source>
</reference>
<dbReference type="InterPro" id="IPR023606">
    <property type="entry name" value="CoA-Trfase_III_dom_1_sf"/>
</dbReference>